<comment type="caution">
    <text evidence="6">The sequence shown here is derived from an EMBL/GenBank/DDBJ whole genome shotgun (WGS) entry which is preliminary data.</text>
</comment>
<comment type="function">
    <text evidence="1">Is involved in generating a small heat-stable compound (Nod), an acylated oligomer of N-acetylglucosamine, that stimulates mitosis in various plant protoplasts.</text>
</comment>
<dbReference type="EMBL" id="QLIX01000010">
    <property type="protein sequence ID" value="RAI58349.1"/>
    <property type="molecule type" value="Genomic_DNA"/>
</dbReference>
<comment type="similarity">
    <text evidence="2">Belongs to the polysaccharide deacetylase family.</text>
</comment>
<dbReference type="CDD" id="cd10917">
    <property type="entry name" value="CE4_NodB_like_6s_7s"/>
    <property type="match status" value="1"/>
</dbReference>
<evidence type="ECO:0000256" key="1">
    <source>
        <dbReference type="ARBA" id="ARBA00003236"/>
    </source>
</evidence>
<dbReference type="SUPFAM" id="SSF88713">
    <property type="entry name" value="Glycoside hydrolase/deacetylase"/>
    <property type="match status" value="1"/>
</dbReference>
<evidence type="ECO:0000256" key="4">
    <source>
        <dbReference type="ARBA" id="ARBA00032976"/>
    </source>
</evidence>
<dbReference type="InterPro" id="IPR050248">
    <property type="entry name" value="Polysacc_deacetylase_ArnD"/>
</dbReference>
<gene>
    <name evidence="6" type="ORF">DOO78_15020</name>
</gene>
<evidence type="ECO:0000313" key="7">
    <source>
        <dbReference type="Proteomes" id="UP000249065"/>
    </source>
</evidence>
<accession>A0A327M6I3</accession>
<proteinExistence type="inferred from homology"/>
<protein>
    <recommendedName>
        <fullName evidence="3">Chitooligosaccharide deacetylase</fullName>
    </recommendedName>
    <alternativeName>
        <fullName evidence="4">Nodulation protein B</fullName>
    </alternativeName>
</protein>
<dbReference type="AlphaFoldDB" id="A0A327M6I3"/>
<evidence type="ECO:0000256" key="2">
    <source>
        <dbReference type="ARBA" id="ARBA00010973"/>
    </source>
</evidence>
<evidence type="ECO:0000259" key="5">
    <source>
        <dbReference type="PROSITE" id="PS51677"/>
    </source>
</evidence>
<dbReference type="PROSITE" id="PS51677">
    <property type="entry name" value="NODB"/>
    <property type="match status" value="1"/>
</dbReference>
<dbReference type="GO" id="GO:0016810">
    <property type="term" value="F:hydrolase activity, acting on carbon-nitrogen (but not peptide) bonds"/>
    <property type="evidence" value="ECO:0007669"/>
    <property type="project" value="InterPro"/>
</dbReference>
<reference evidence="7" key="1">
    <citation type="submission" date="2018-06" db="EMBL/GenBank/DDBJ databases">
        <authorList>
            <person name="Khan S.A."/>
        </authorList>
    </citation>
    <scope>NUCLEOTIDE SEQUENCE [LARGE SCALE GENOMIC DNA]</scope>
    <source>
        <strain evidence="7">DB-1506</strain>
    </source>
</reference>
<evidence type="ECO:0000313" key="6">
    <source>
        <dbReference type="EMBL" id="RAI58349.1"/>
    </source>
</evidence>
<dbReference type="Gene3D" id="3.20.20.370">
    <property type="entry name" value="Glycoside hydrolase/deacetylase"/>
    <property type="match status" value="1"/>
</dbReference>
<dbReference type="GO" id="GO:0005975">
    <property type="term" value="P:carbohydrate metabolic process"/>
    <property type="evidence" value="ECO:0007669"/>
    <property type="project" value="InterPro"/>
</dbReference>
<dbReference type="InterPro" id="IPR011330">
    <property type="entry name" value="Glyco_hydro/deAcase_b/a-brl"/>
</dbReference>
<sequence length="280" mass="29574">MPGGLGAAWEAGAGWRPAPAIRASLLVHALALGAGLASPQDWPGLAGLLLGNHALLGLGMRPRSALLGPNLTRLPPARDPATRPVALTFDDGPDPAVTPRILDLLDRHGAKASFFVLGHLAERHPALVREIRARGHSVENHTHSHPLSFGAWGPGAMRREIAQAQAAIAAAAGEAPRFFRPPAGIRSPLLDPVLWRAGLRLVTWTRRGYDTACARPERVIARLLRNLGEGDILVLHDRPGRRGTPALAVLPALLEALARRGLSAVSLRQAVPRDAAAGDA</sequence>
<name>A0A327M6I3_9PROT</name>
<keyword evidence="7" id="KW-1185">Reference proteome</keyword>
<dbReference type="Pfam" id="PF01522">
    <property type="entry name" value="Polysacc_deac_1"/>
    <property type="match status" value="1"/>
</dbReference>
<dbReference type="InterPro" id="IPR002509">
    <property type="entry name" value="NODB_dom"/>
</dbReference>
<dbReference type="PANTHER" id="PTHR10587:SF137">
    <property type="entry name" value="4-DEOXY-4-FORMAMIDO-L-ARABINOSE-PHOSPHOUNDECAPRENOL DEFORMYLASE ARND-RELATED"/>
    <property type="match status" value="1"/>
</dbReference>
<feature type="domain" description="NodB homology" evidence="5">
    <location>
        <begin position="83"/>
        <end position="265"/>
    </location>
</feature>
<dbReference type="Proteomes" id="UP000249065">
    <property type="component" value="Unassembled WGS sequence"/>
</dbReference>
<organism evidence="6 7">
    <name type="scientific">Roseicella frigidaeris</name>
    <dbReference type="NCBI Taxonomy" id="2230885"/>
    <lineage>
        <taxon>Bacteria</taxon>
        <taxon>Pseudomonadati</taxon>
        <taxon>Pseudomonadota</taxon>
        <taxon>Alphaproteobacteria</taxon>
        <taxon>Acetobacterales</taxon>
        <taxon>Roseomonadaceae</taxon>
        <taxon>Roseicella</taxon>
    </lineage>
</organism>
<dbReference type="PANTHER" id="PTHR10587">
    <property type="entry name" value="GLYCOSYL TRANSFERASE-RELATED"/>
    <property type="match status" value="1"/>
</dbReference>
<dbReference type="OrthoDB" id="9784220at2"/>
<evidence type="ECO:0000256" key="3">
    <source>
        <dbReference type="ARBA" id="ARBA00020071"/>
    </source>
</evidence>